<protein>
    <submittedName>
        <fullName evidence="2">Uncharacterized protein</fullName>
    </submittedName>
</protein>
<dbReference type="AlphaFoldDB" id="A0A9D4QZI7"/>
<evidence type="ECO:0000313" key="3">
    <source>
        <dbReference type="Proteomes" id="UP000828390"/>
    </source>
</evidence>
<comment type="caution">
    <text evidence="2">The sequence shown here is derived from an EMBL/GenBank/DDBJ whole genome shotgun (WGS) entry which is preliminary data.</text>
</comment>
<feature type="compositionally biased region" description="Polar residues" evidence="1">
    <location>
        <begin position="66"/>
        <end position="75"/>
    </location>
</feature>
<reference evidence="2" key="1">
    <citation type="journal article" date="2019" name="bioRxiv">
        <title>The Genome of the Zebra Mussel, Dreissena polymorpha: A Resource for Invasive Species Research.</title>
        <authorList>
            <person name="McCartney M.A."/>
            <person name="Auch B."/>
            <person name="Kono T."/>
            <person name="Mallez S."/>
            <person name="Zhang Y."/>
            <person name="Obille A."/>
            <person name="Becker A."/>
            <person name="Abrahante J.E."/>
            <person name="Garbe J."/>
            <person name="Badalamenti J.P."/>
            <person name="Herman A."/>
            <person name="Mangelson H."/>
            <person name="Liachko I."/>
            <person name="Sullivan S."/>
            <person name="Sone E.D."/>
            <person name="Koren S."/>
            <person name="Silverstein K.A.T."/>
            <person name="Beckman K.B."/>
            <person name="Gohl D.M."/>
        </authorList>
    </citation>
    <scope>NUCLEOTIDE SEQUENCE</scope>
    <source>
        <strain evidence="2">Duluth1</strain>
        <tissue evidence="2">Whole animal</tissue>
    </source>
</reference>
<dbReference type="Proteomes" id="UP000828390">
    <property type="component" value="Unassembled WGS sequence"/>
</dbReference>
<sequence length="85" mass="9539">MCLNRPLRISYKEHRTNKVRPEHDSSTCLPTRAPYGDRQLMKVGLVLTSHQAGQCERLEVPPPLMSYSQQPTTDLTGGGPLYCDP</sequence>
<dbReference type="EMBL" id="JAIWYP010000003">
    <property type="protein sequence ID" value="KAH3847800.1"/>
    <property type="molecule type" value="Genomic_DNA"/>
</dbReference>
<reference evidence="2" key="2">
    <citation type="submission" date="2020-11" db="EMBL/GenBank/DDBJ databases">
        <authorList>
            <person name="McCartney M.A."/>
            <person name="Auch B."/>
            <person name="Kono T."/>
            <person name="Mallez S."/>
            <person name="Becker A."/>
            <person name="Gohl D.M."/>
            <person name="Silverstein K.A.T."/>
            <person name="Koren S."/>
            <person name="Bechman K.B."/>
            <person name="Herman A."/>
            <person name="Abrahante J.E."/>
            <person name="Garbe J."/>
        </authorList>
    </citation>
    <scope>NUCLEOTIDE SEQUENCE</scope>
    <source>
        <strain evidence="2">Duluth1</strain>
        <tissue evidence="2">Whole animal</tissue>
    </source>
</reference>
<evidence type="ECO:0000256" key="1">
    <source>
        <dbReference type="SAM" id="MobiDB-lite"/>
    </source>
</evidence>
<accession>A0A9D4QZI7</accession>
<evidence type="ECO:0000313" key="2">
    <source>
        <dbReference type="EMBL" id="KAH3847800.1"/>
    </source>
</evidence>
<feature type="compositionally biased region" description="Gly residues" evidence="1">
    <location>
        <begin position="76"/>
        <end position="85"/>
    </location>
</feature>
<proteinExistence type="predicted"/>
<feature type="region of interest" description="Disordered" evidence="1">
    <location>
        <begin position="62"/>
        <end position="85"/>
    </location>
</feature>
<organism evidence="2 3">
    <name type="scientific">Dreissena polymorpha</name>
    <name type="common">Zebra mussel</name>
    <name type="synonym">Mytilus polymorpha</name>
    <dbReference type="NCBI Taxonomy" id="45954"/>
    <lineage>
        <taxon>Eukaryota</taxon>
        <taxon>Metazoa</taxon>
        <taxon>Spiralia</taxon>
        <taxon>Lophotrochozoa</taxon>
        <taxon>Mollusca</taxon>
        <taxon>Bivalvia</taxon>
        <taxon>Autobranchia</taxon>
        <taxon>Heteroconchia</taxon>
        <taxon>Euheterodonta</taxon>
        <taxon>Imparidentia</taxon>
        <taxon>Neoheterodontei</taxon>
        <taxon>Myida</taxon>
        <taxon>Dreissenoidea</taxon>
        <taxon>Dreissenidae</taxon>
        <taxon>Dreissena</taxon>
    </lineage>
</organism>
<keyword evidence="3" id="KW-1185">Reference proteome</keyword>
<gene>
    <name evidence="2" type="ORF">DPMN_090130</name>
</gene>
<name>A0A9D4QZI7_DREPO</name>